<dbReference type="Gene3D" id="2.40.50.180">
    <property type="entry name" value="CheA-289, Domain 4"/>
    <property type="match status" value="1"/>
</dbReference>
<evidence type="ECO:0000313" key="2">
    <source>
        <dbReference type="EMBL" id="OSS41825.1"/>
    </source>
</evidence>
<dbReference type="STRING" id="1562698.DESAMIL20_1378"/>
<proteinExistence type="predicted"/>
<dbReference type="AlphaFoldDB" id="A0A1X4XWC6"/>
<name>A0A1X4XWC6_9BACT</name>
<dbReference type="EMBL" id="MDSU01000018">
    <property type="protein sequence ID" value="OSS41825.1"/>
    <property type="molecule type" value="Genomic_DNA"/>
</dbReference>
<dbReference type="GO" id="GO:0006935">
    <property type="term" value="P:chemotaxis"/>
    <property type="evidence" value="ECO:0007669"/>
    <property type="project" value="InterPro"/>
</dbReference>
<dbReference type="Gene3D" id="2.30.30.40">
    <property type="entry name" value="SH3 Domains"/>
    <property type="match status" value="1"/>
</dbReference>
<dbReference type="SUPFAM" id="SSF50341">
    <property type="entry name" value="CheW-like"/>
    <property type="match status" value="1"/>
</dbReference>
<dbReference type="InterPro" id="IPR036061">
    <property type="entry name" value="CheW-like_dom_sf"/>
</dbReference>
<dbReference type="GO" id="GO:0005829">
    <property type="term" value="C:cytosol"/>
    <property type="evidence" value="ECO:0007669"/>
    <property type="project" value="TreeGrafter"/>
</dbReference>
<accession>A0A1X4XWC6</accession>
<keyword evidence="3" id="KW-1185">Reference proteome</keyword>
<comment type="caution">
    <text evidence="2">The sequence shown here is derived from an EMBL/GenBank/DDBJ whole genome shotgun (WGS) entry which is preliminary data.</text>
</comment>
<dbReference type="GO" id="GO:0007165">
    <property type="term" value="P:signal transduction"/>
    <property type="evidence" value="ECO:0007669"/>
    <property type="project" value="InterPro"/>
</dbReference>
<evidence type="ECO:0000313" key="3">
    <source>
        <dbReference type="Proteomes" id="UP000194141"/>
    </source>
</evidence>
<protein>
    <submittedName>
        <fullName evidence="2">Positive regulator of CheA protein activity (CheW)</fullName>
    </submittedName>
</protein>
<dbReference type="SMART" id="SM00260">
    <property type="entry name" value="CheW"/>
    <property type="match status" value="1"/>
</dbReference>
<dbReference type="RefSeq" id="WP_086034051.1">
    <property type="nucleotide sequence ID" value="NZ_MDSU01000018.1"/>
</dbReference>
<feature type="domain" description="CheW-like" evidence="1">
    <location>
        <begin position="6"/>
        <end position="146"/>
    </location>
</feature>
<dbReference type="PANTHER" id="PTHR22617:SF23">
    <property type="entry name" value="CHEMOTAXIS PROTEIN CHEW"/>
    <property type="match status" value="1"/>
</dbReference>
<dbReference type="Pfam" id="PF01584">
    <property type="entry name" value="CheW"/>
    <property type="match status" value="1"/>
</dbReference>
<dbReference type="PANTHER" id="PTHR22617">
    <property type="entry name" value="CHEMOTAXIS SENSOR HISTIDINE KINASE-RELATED"/>
    <property type="match status" value="1"/>
</dbReference>
<dbReference type="InterPro" id="IPR002545">
    <property type="entry name" value="CheW-lke_dom"/>
</dbReference>
<dbReference type="InterPro" id="IPR039315">
    <property type="entry name" value="CheW"/>
</dbReference>
<evidence type="ECO:0000259" key="1">
    <source>
        <dbReference type="PROSITE" id="PS50851"/>
    </source>
</evidence>
<organism evidence="2 3">
    <name type="scientific">Desulfurella amilsii</name>
    <dbReference type="NCBI Taxonomy" id="1562698"/>
    <lineage>
        <taxon>Bacteria</taxon>
        <taxon>Pseudomonadati</taxon>
        <taxon>Campylobacterota</taxon>
        <taxon>Desulfurellia</taxon>
        <taxon>Desulfurellales</taxon>
        <taxon>Desulfurellaceae</taxon>
        <taxon>Desulfurella</taxon>
    </lineage>
</organism>
<dbReference type="Proteomes" id="UP000194141">
    <property type="component" value="Unassembled WGS sequence"/>
</dbReference>
<dbReference type="PROSITE" id="PS50851">
    <property type="entry name" value="CHEW"/>
    <property type="match status" value="1"/>
</dbReference>
<reference evidence="2 3" key="1">
    <citation type="journal article" date="2017" name="Front. Microbiol.">
        <title>Genome Sequence of Desulfurella amilsii Strain TR1 and Comparative Genomics of Desulfurellaceae Family.</title>
        <authorList>
            <person name="Florentino A.P."/>
            <person name="Stams A.J."/>
            <person name="Sanchez-Andrea I."/>
        </authorList>
    </citation>
    <scope>NUCLEOTIDE SEQUENCE [LARGE SCALE GENOMIC DNA]</scope>
    <source>
        <strain evidence="2 3">TR1</strain>
    </source>
</reference>
<dbReference type="OrthoDB" id="9790406at2"/>
<sequence length="148" mass="16730">MQDADYTQAVGFNLENETYGIDILNVSEIIKPINITFIPNTQDFVLGVINLRGKIIPTVDLNKKFFDKFKDITQDSRIIVVSMQENTVGFLVDNIKKIYNIDKESIENSPETVNENVQKYIKGVGKLDEALIILLDVDTILKEGGYKS</sequence>
<gene>
    <name evidence="2" type="ORF">DESAMIL20_1378</name>
</gene>